<gene>
    <name evidence="2" type="ORF">SAMN05216289_14222</name>
</gene>
<dbReference type="OrthoDB" id="9806052at2"/>
<keyword evidence="2" id="KW-0238">DNA-binding</keyword>
<dbReference type="Gene3D" id="1.20.58.1000">
    <property type="entry name" value="Metal-sensitive repressor, helix protomer"/>
    <property type="match status" value="1"/>
</dbReference>
<dbReference type="Pfam" id="PF02583">
    <property type="entry name" value="Trns_repr_metal"/>
    <property type="match status" value="1"/>
</dbReference>
<protein>
    <submittedName>
        <fullName evidence="2">DNA-binding transcriptional regulator, FrmR family</fullName>
    </submittedName>
</protein>
<dbReference type="CDD" id="cd10153">
    <property type="entry name" value="RcnR-FrmR-like_DUF156"/>
    <property type="match status" value="1"/>
</dbReference>
<dbReference type="GO" id="GO:0046872">
    <property type="term" value="F:metal ion binding"/>
    <property type="evidence" value="ECO:0007669"/>
    <property type="project" value="InterPro"/>
</dbReference>
<dbReference type="GO" id="GO:0045892">
    <property type="term" value="P:negative regulation of DNA-templated transcription"/>
    <property type="evidence" value="ECO:0007669"/>
    <property type="project" value="UniProtKB-ARBA"/>
</dbReference>
<evidence type="ECO:0000313" key="2">
    <source>
        <dbReference type="EMBL" id="SFN65535.1"/>
    </source>
</evidence>
<dbReference type="InterPro" id="IPR003735">
    <property type="entry name" value="Metal_Tscrpt_repr"/>
</dbReference>
<dbReference type="EMBL" id="FOVF01000042">
    <property type="protein sequence ID" value="SFN65535.1"/>
    <property type="molecule type" value="Genomic_DNA"/>
</dbReference>
<dbReference type="PANTHER" id="PTHR33677:SF5">
    <property type="entry name" value="TRANSCRIPTIONAL REPRESSOR FRMR"/>
    <property type="match status" value="1"/>
</dbReference>
<comment type="similarity">
    <text evidence="1">Belongs to the FrmR/RcnR family.</text>
</comment>
<dbReference type="GO" id="GO:0003677">
    <property type="term" value="F:DNA binding"/>
    <property type="evidence" value="ECO:0007669"/>
    <property type="project" value="UniProtKB-KW"/>
</dbReference>
<accession>A0A1I5ASZ1</accession>
<reference evidence="2 3" key="1">
    <citation type="submission" date="2016-10" db="EMBL/GenBank/DDBJ databases">
        <authorList>
            <person name="de Groot N.N."/>
        </authorList>
    </citation>
    <scope>NUCLEOTIDE SEQUENCE [LARGE SCALE GENOMIC DNA]</scope>
    <source>
        <strain evidence="2 3">CGMCC 1.7659</strain>
    </source>
</reference>
<name>A0A1I5ASZ1_9GAMM</name>
<evidence type="ECO:0000256" key="1">
    <source>
        <dbReference type="ARBA" id="ARBA00005260"/>
    </source>
</evidence>
<dbReference type="RefSeq" id="WP_092410716.1">
    <property type="nucleotide sequence ID" value="NZ_FOVF01000042.1"/>
</dbReference>
<dbReference type="Proteomes" id="UP000198575">
    <property type="component" value="Unassembled WGS sequence"/>
</dbReference>
<proteinExistence type="inferred from homology"/>
<dbReference type="AlphaFoldDB" id="A0A1I5ASZ1"/>
<dbReference type="PANTHER" id="PTHR33677">
    <property type="entry name" value="TRANSCRIPTIONAL REPRESSOR FRMR-RELATED"/>
    <property type="match status" value="1"/>
</dbReference>
<evidence type="ECO:0000313" key="3">
    <source>
        <dbReference type="Proteomes" id="UP000198575"/>
    </source>
</evidence>
<dbReference type="STRING" id="578942.SAMN05216289_14222"/>
<dbReference type="InterPro" id="IPR038390">
    <property type="entry name" value="Metal_Tscrpt_repr_sf"/>
</dbReference>
<sequence>MSHIVRNQSKLLARTRRIGGQVAAIEKALAEGAECAAILTQVAAVRGAVQGLLLELMSEHLQEHVADESRRDLRKKEIDTVMSLFRSYMK</sequence>
<organism evidence="2 3">
    <name type="scientific">Dokdonella immobilis</name>
    <dbReference type="NCBI Taxonomy" id="578942"/>
    <lineage>
        <taxon>Bacteria</taxon>
        <taxon>Pseudomonadati</taxon>
        <taxon>Pseudomonadota</taxon>
        <taxon>Gammaproteobacteria</taxon>
        <taxon>Lysobacterales</taxon>
        <taxon>Rhodanobacteraceae</taxon>
        <taxon>Dokdonella</taxon>
    </lineage>
</organism>
<keyword evidence="3" id="KW-1185">Reference proteome</keyword>